<keyword evidence="6" id="KW-0472">Membrane</keyword>
<keyword evidence="1" id="KW-1003">Cell membrane</keyword>
<sequence>MKGIRFQSRMLYKRRRRFNFTPYLFIFLMVGICIAALLSGLWYFANLRYWQVSRISIMGNETIDKDSLNRTIEELLSGRFLFFVPRSQYFFLSASSLGGALKGRFPKIRNISVTKTFPDSLDVRLQEREIFIVYCFMAEHSSPVLSQPTPSAPPSLNGGQTSDCFYVDRDGVVFETPVTIAGSAFPMILDDETKDFSPGASIVSGEVLLFLERARVLLKDKLQVGLRSLTLSKDIPKDYLIETGGGYYLIVSRDQDQSGWLSSLKTLLETRLKDKVSEVDYIDLRFGSKIFYKLKGGAQKSG</sequence>
<keyword evidence="2" id="KW-0132">Cell division</keyword>
<feature type="transmembrane region" description="Helical" evidence="6">
    <location>
        <begin position="20"/>
        <end position="45"/>
    </location>
</feature>
<dbReference type="Proteomes" id="UP000177152">
    <property type="component" value="Unassembled WGS sequence"/>
</dbReference>
<dbReference type="EMBL" id="MHQC01000044">
    <property type="protein sequence ID" value="OGZ94085.1"/>
    <property type="molecule type" value="Genomic_DNA"/>
</dbReference>
<evidence type="ECO:0000259" key="7">
    <source>
        <dbReference type="Pfam" id="PF08478"/>
    </source>
</evidence>
<protein>
    <recommendedName>
        <fullName evidence="7">POTRA domain-containing protein</fullName>
    </recommendedName>
</protein>
<name>A0A1G2K3X6_9BACT</name>
<dbReference type="InterPro" id="IPR013685">
    <property type="entry name" value="POTRA_FtsQ_type"/>
</dbReference>
<evidence type="ECO:0000256" key="3">
    <source>
        <dbReference type="ARBA" id="ARBA00022692"/>
    </source>
</evidence>
<comment type="caution">
    <text evidence="8">The sequence shown here is derived from an EMBL/GenBank/DDBJ whole genome shotgun (WGS) entry which is preliminary data.</text>
</comment>
<keyword evidence="3 6" id="KW-0812">Transmembrane</keyword>
<evidence type="ECO:0000256" key="2">
    <source>
        <dbReference type="ARBA" id="ARBA00022618"/>
    </source>
</evidence>
<feature type="domain" description="POTRA" evidence="7">
    <location>
        <begin position="52"/>
        <end position="128"/>
    </location>
</feature>
<evidence type="ECO:0000256" key="5">
    <source>
        <dbReference type="ARBA" id="ARBA00023306"/>
    </source>
</evidence>
<keyword evidence="4 6" id="KW-1133">Transmembrane helix</keyword>
<evidence type="ECO:0000313" key="8">
    <source>
        <dbReference type="EMBL" id="OGZ94085.1"/>
    </source>
</evidence>
<evidence type="ECO:0000256" key="4">
    <source>
        <dbReference type="ARBA" id="ARBA00022989"/>
    </source>
</evidence>
<evidence type="ECO:0000313" key="9">
    <source>
        <dbReference type="Proteomes" id="UP000177152"/>
    </source>
</evidence>
<evidence type="ECO:0000256" key="6">
    <source>
        <dbReference type="SAM" id="Phobius"/>
    </source>
</evidence>
<evidence type="ECO:0000256" key="1">
    <source>
        <dbReference type="ARBA" id="ARBA00022475"/>
    </source>
</evidence>
<gene>
    <name evidence="8" type="ORF">A2633_03935</name>
</gene>
<reference evidence="8 9" key="1">
    <citation type="journal article" date="2016" name="Nat. Commun.">
        <title>Thousands of microbial genomes shed light on interconnected biogeochemical processes in an aquifer system.</title>
        <authorList>
            <person name="Anantharaman K."/>
            <person name="Brown C.T."/>
            <person name="Hug L.A."/>
            <person name="Sharon I."/>
            <person name="Castelle C.J."/>
            <person name="Probst A.J."/>
            <person name="Thomas B.C."/>
            <person name="Singh A."/>
            <person name="Wilkins M.J."/>
            <person name="Karaoz U."/>
            <person name="Brodie E.L."/>
            <person name="Williams K.H."/>
            <person name="Hubbard S.S."/>
            <person name="Banfield J.F."/>
        </authorList>
    </citation>
    <scope>NUCLEOTIDE SEQUENCE [LARGE SCALE GENOMIC DNA]</scope>
</reference>
<proteinExistence type="predicted"/>
<accession>A0A1G2K3X6</accession>
<organism evidence="8 9">
    <name type="scientific">Candidatus Sungbacteria bacterium RIFCSPHIGHO2_01_FULL_47_32</name>
    <dbReference type="NCBI Taxonomy" id="1802264"/>
    <lineage>
        <taxon>Bacteria</taxon>
        <taxon>Candidatus Sungiibacteriota</taxon>
    </lineage>
</organism>
<dbReference type="Pfam" id="PF08478">
    <property type="entry name" value="POTRA_1"/>
    <property type="match status" value="1"/>
</dbReference>
<dbReference type="AlphaFoldDB" id="A0A1G2K3X6"/>
<keyword evidence="5" id="KW-0131">Cell cycle</keyword>